<feature type="domain" description="HD Cas3-type" evidence="9">
    <location>
        <begin position="101"/>
        <end position="328"/>
    </location>
</feature>
<evidence type="ECO:0000259" key="9">
    <source>
        <dbReference type="PROSITE" id="PS51643"/>
    </source>
</evidence>
<evidence type="ECO:0000313" key="10">
    <source>
        <dbReference type="EMBL" id="QSX37559.1"/>
    </source>
</evidence>
<dbReference type="Pfam" id="PF22590">
    <property type="entry name" value="Cas3-like_C_2"/>
    <property type="match status" value="1"/>
</dbReference>
<evidence type="ECO:0000256" key="4">
    <source>
        <dbReference type="ARBA" id="ARBA00022741"/>
    </source>
</evidence>
<dbReference type="InterPro" id="IPR048823">
    <property type="entry name" value="Cas3_I-F_Cas2"/>
</dbReference>
<evidence type="ECO:0000256" key="3">
    <source>
        <dbReference type="ARBA" id="ARBA00022723"/>
    </source>
</evidence>
<evidence type="ECO:0000256" key="8">
    <source>
        <dbReference type="ARBA" id="ARBA00023118"/>
    </source>
</evidence>
<dbReference type="SUPFAM" id="SSF52540">
    <property type="entry name" value="P-loop containing nucleoside triphosphate hydrolases"/>
    <property type="match status" value="1"/>
</dbReference>
<keyword evidence="4" id="KW-0547">Nucleotide-binding</keyword>
<dbReference type="NCBIfam" id="TIGR02562">
    <property type="entry name" value="cas3_yersinia"/>
    <property type="match status" value="1"/>
</dbReference>
<dbReference type="InterPro" id="IPR038257">
    <property type="entry name" value="CRISPR-assoc_Cas3_HD_sf"/>
</dbReference>
<evidence type="ECO:0000256" key="7">
    <source>
        <dbReference type="ARBA" id="ARBA00022840"/>
    </source>
</evidence>
<comment type="similarity">
    <text evidence="2">In the central section; belongs to the CRISPR-associated helicase Cas3 family.</text>
</comment>
<keyword evidence="5" id="KW-0378">Hydrolase</keyword>
<evidence type="ECO:0000313" key="11">
    <source>
        <dbReference type="Proteomes" id="UP000663207"/>
    </source>
</evidence>
<dbReference type="InterPro" id="IPR006483">
    <property type="entry name" value="CRISPR-assoc_Cas3_HD"/>
</dbReference>
<name>A0ABX7R181_9GAMM</name>
<dbReference type="InterPro" id="IPR027417">
    <property type="entry name" value="P-loop_NTPase"/>
</dbReference>
<reference evidence="10 11" key="1">
    <citation type="submission" date="2021-03" db="EMBL/GenBank/DDBJ databases">
        <title>Novel species identification of genus Shewanella.</title>
        <authorList>
            <person name="Liu G."/>
            <person name="Zhang Q."/>
        </authorList>
    </citation>
    <scope>NUCLEOTIDE SEQUENCE [LARGE SCALE GENOMIC DNA]</scope>
    <source>
        <strain evidence="10 11">FJAT-52962</strain>
    </source>
</reference>
<proteinExistence type="inferred from homology"/>
<dbReference type="InterPro" id="IPR013395">
    <property type="entry name" value="CRISPR-assoc_Cas3_yers"/>
</dbReference>
<keyword evidence="3" id="KW-0479">Metal-binding</keyword>
<sequence>MNVLLVSQCSKRALDETRRILDQFAERKGERTWATTITQDGLDTLRKLLRKTARRNTAVSCHWLKSSGPELCWIVGNARRFNEQGSVPTNSTGRNILRSQDENQWHSGEAMALLAAIAGLFHDMGKANQLFQDKLTGKRRELSEPLRHEWVSLRIFEAFVDGRDDKQWLAALSNLNPSDEKQILAGLGKLAESKVQPTGVNPFEGLAPVARIVGWLIVSHHRLPQFDTKHKQAVGAPRLEVLTVDSVRFDASWNSPQCRDTEWDNEAWQGVWRFPNGTPLASHTWCAKAKRLAQRALQCHSLWQERDWLSDRFTAHLARLCLMLADHAYSAGDATEMWQDRDYRAYANTDRVTGRLKQSLDEHNIGVGHNAYLLAKSLPKLRPYLPAITRHKGFKQRSQQSSFRWQDKAFDLARMLAHRSRQQGFFGVNMASTGCGKTFANARVMYGLADEKLGCRFSVALGLRTLTLQTGDALRARLSLDTDDLAVLIGSAAVQQLHEQRTREAQSDSRCGSESAGSLLDANMHVRYEGALDDGPLRRWLKQSSALHQLVSAPVLVSTIDHLIPATEGTRGGKQIAPMLRLLTSDLVLDEPDDFGLADLPALCRLVNWAGMLGSRVLLSSATLQPALLCALFAAYQAGRTHFHKGCGEPGPMPPICCAWFDEFGVAEQSLADQSAFKVRHQDFVAARLAKLAEQPSLRRGAIWPVNSRGKGSDEVVQAMATAVREGMLQLHNAHHERHDSGKCLSVGLVRMANIDPLIAIAQQVLLQEPPPDTCIHFCIYHSHHPLLVRSEMEKRLDALLTRHDGEAFWQRPEVQQALAQSETHHLFVVFASPVAEVGRDHDYDWAIAEPSSMRSLIQLAGRVQRHRKRAPAHPNLLILNRNVKALRGVTPAYCQPGFESNHFQLNDPDMKVSLPLSCYERVSAAPAIQMPLGISLSGRYDRLDALEHAHLHVRLFGYSKGDKRLDTPPAQQWWQYPVDCAGEMQRQTRFRESRPDEGFVLYQADEDEPLRFHRLEERGEPELVEASCFERQAFIPAERVAPWLDNEPEPLLAALGEQLEWDAARLSRTYTEIRLPLNEQSARPWQYDPLFGVYRELNMSNEGRYE</sequence>
<accession>A0ABX7R181</accession>
<dbReference type="EMBL" id="CP071502">
    <property type="protein sequence ID" value="QSX37559.1"/>
    <property type="molecule type" value="Genomic_DNA"/>
</dbReference>
<dbReference type="Gene3D" id="1.10.3210.30">
    <property type="match status" value="1"/>
</dbReference>
<keyword evidence="11" id="KW-1185">Reference proteome</keyword>
<dbReference type="RefSeq" id="WP_207380762.1">
    <property type="nucleotide sequence ID" value="NZ_CP071502.1"/>
</dbReference>
<evidence type="ECO:0000256" key="5">
    <source>
        <dbReference type="ARBA" id="ARBA00022801"/>
    </source>
</evidence>
<keyword evidence="6" id="KW-0347">Helicase</keyword>
<dbReference type="InterPro" id="IPR054712">
    <property type="entry name" value="Cas3-like_dom"/>
</dbReference>
<protein>
    <submittedName>
        <fullName evidence="10">Type I-F CRISPR-associated helicase Cas3</fullName>
    </submittedName>
</protein>
<comment type="similarity">
    <text evidence="1">In the N-terminal section; belongs to the CRISPR-associated nuclease Cas3-HD family.</text>
</comment>
<dbReference type="Proteomes" id="UP000663207">
    <property type="component" value="Chromosome"/>
</dbReference>
<organism evidence="10 11">
    <name type="scientific">Shewanella sedimentimangrovi</name>
    <dbReference type="NCBI Taxonomy" id="2814293"/>
    <lineage>
        <taxon>Bacteria</taxon>
        <taxon>Pseudomonadati</taxon>
        <taxon>Pseudomonadota</taxon>
        <taxon>Gammaproteobacteria</taxon>
        <taxon>Alteromonadales</taxon>
        <taxon>Shewanellaceae</taxon>
        <taxon>Shewanella</taxon>
    </lineage>
</organism>
<gene>
    <name evidence="10" type="primary">cas3f</name>
    <name evidence="10" type="ORF">JYB85_01560</name>
</gene>
<keyword evidence="7" id="KW-0067">ATP-binding</keyword>
<evidence type="ECO:0000256" key="2">
    <source>
        <dbReference type="ARBA" id="ARBA00009046"/>
    </source>
</evidence>
<evidence type="ECO:0000256" key="1">
    <source>
        <dbReference type="ARBA" id="ARBA00006847"/>
    </source>
</evidence>
<dbReference type="PROSITE" id="PS51643">
    <property type="entry name" value="HD_CAS3"/>
    <property type="match status" value="1"/>
</dbReference>
<dbReference type="Pfam" id="PF21384">
    <property type="entry name" value="Cas3_I-F_Cas2"/>
    <property type="match status" value="1"/>
</dbReference>
<keyword evidence="8" id="KW-0051">Antiviral defense</keyword>
<evidence type="ECO:0000256" key="6">
    <source>
        <dbReference type="ARBA" id="ARBA00022806"/>
    </source>
</evidence>